<evidence type="ECO:0000313" key="2">
    <source>
        <dbReference type="EMBL" id="MBX04950.1"/>
    </source>
</evidence>
<sequence length="62" mass="7217">MIMENRNYKINRKSTNQKPEFRNPNCCATTWSLRSAGETPADNHASLRIFFNIQCPPCCFLH</sequence>
<evidence type="ECO:0000256" key="1">
    <source>
        <dbReference type="SAM" id="MobiDB-lite"/>
    </source>
</evidence>
<dbReference type="AlphaFoldDB" id="A0A2P2KGX1"/>
<accession>A0A2P2KGX1</accession>
<name>A0A2P2KGX1_RHIMU</name>
<proteinExistence type="predicted"/>
<reference evidence="2" key="1">
    <citation type="submission" date="2018-02" db="EMBL/GenBank/DDBJ databases">
        <title>Rhizophora mucronata_Transcriptome.</title>
        <authorList>
            <person name="Meera S.P."/>
            <person name="Sreeshan A."/>
            <person name="Augustine A."/>
        </authorList>
    </citation>
    <scope>NUCLEOTIDE SEQUENCE</scope>
    <source>
        <tissue evidence="2">Leaf</tissue>
    </source>
</reference>
<dbReference type="EMBL" id="GGEC01024466">
    <property type="protein sequence ID" value="MBX04950.1"/>
    <property type="molecule type" value="Transcribed_RNA"/>
</dbReference>
<feature type="region of interest" description="Disordered" evidence="1">
    <location>
        <begin position="1"/>
        <end position="21"/>
    </location>
</feature>
<protein>
    <submittedName>
        <fullName evidence="2">Uncharacterized protein</fullName>
    </submittedName>
</protein>
<organism evidence="2">
    <name type="scientific">Rhizophora mucronata</name>
    <name type="common">Asiatic mangrove</name>
    <dbReference type="NCBI Taxonomy" id="61149"/>
    <lineage>
        <taxon>Eukaryota</taxon>
        <taxon>Viridiplantae</taxon>
        <taxon>Streptophyta</taxon>
        <taxon>Embryophyta</taxon>
        <taxon>Tracheophyta</taxon>
        <taxon>Spermatophyta</taxon>
        <taxon>Magnoliopsida</taxon>
        <taxon>eudicotyledons</taxon>
        <taxon>Gunneridae</taxon>
        <taxon>Pentapetalae</taxon>
        <taxon>rosids</taxon>
        <taxon>fabids</taxon>
        <taxon>Malpighiales</taxon>
        <taxon>Rhizophoraceae</taxon>
        <taxon>Rhizophora</taxon>
    </lineage>
</organism>